<evidence type="ECO:0000313" key="1">
    <source>
        <dbReference type="EMBL" id="EMD86595.1"/>
    </source>
</evidence>
<name>M2SMM9_COCH5</name>
<sequence>MEHLAGARQVAKQAGNKAAAAVGMLERPRGVVGASSGRSKRHSCVVLRVDRRPTGLQ</sequence>
<accession>M2SMM9</accession>
<organism evidence="1 2">
    <name type="scientific">Cochliobolus heterostrophus (strain C5 / ATCC 48332 / race O)</name>
    <name type="common">Southern corn leaf blight fungus</name>
    <name type="synonym">Bipolaris maydis</name>
    <dbReference type="NCBI Taxonomy" id="701091"/>
    <lineage>
        <taxon>Eukaryota</taxon>
        <taxon>Fungi</taxon>
        <taxon>Dikarya</taxon>
        <taxon>Ascomycota</taxon>
        <taxon>Pezizomycotina</taxon>
        <taxon>Dothideomycetes</taxon>
        <taxon>Pleosporomycetidae</taxon>
        <taxon>Pleosporales</taxon>
        <taxon>Pleosporineae</taxon>
        <taxon>Pleosporaceae</taxon>
        <taxon>Bipolaris</taxon>
    </lineage>
</organism>
<gene>
    <name evidence="1" type="ORF">COCHEDRAFT_1023833</name>
</gene>
<proteinExistence type="predicted"/>
<dbReference type="HOGENOM" id="CLU_2996378_0_0_1"/>
<reference evidence="1 2" key="1">
    <citation type="journal article" date="2012" name="PLoS Pathog.">
        <title>Diverse lifestyles and strategies of plant pathogenesis encoded in the genomes of eighteen Dothideomycetes fungi.</title>
        <authorList>
            <person name="Ohm R.A."/>
            <person name="Feau N."/>
            <person name="Henrissat B."/>
            <person name="Schoch C.L."/>
            <person name="Horwitz B.A."/>
            <person name="Barry K.W."/>
            <person name="Condon B.J."/>
            <person name="Copeland A.C."/>
            <person name="Dhillon B."/>
            <person name="Glaser F."/>
            <person name="Hesse C.N."/>
            <person name="Kosti I."/>
            <person name="LaButti K."/>
            <person name="Lindquist E.A."/>
            <person name="Lucas S."/>
            <person name="Salamov A.A."/>
            <person name="Bradshaw R.E."/>
            <person name="Ciuffetti L."/>
            <person name="Hamelin R.C."/>
            <person name="Kema G.H.J."/>
            <person name="Lawrence C."/>
            <person name="Scott J.A."/>
            <person name="Spatafora J.W."/>
            <person name="Turgeon B.G."/>
            <person name="de Wit P.J.G.M."/>
            <person name="Zhong S."/>
            <person name="Goodwin S.B."/>
            <person name="Grigoriev I.V."/>
        </authorList>
    </citation>
    <scope>NUCLEOTIDE SEQUENCE [LARGE SCALE GENOMIC DNA]</scope>
    <source>
        <strain evidence="2">C5 / ATCC 48332 / race O</strain>
    </source>
</reference>
<reference evidence="2" key="2">
    <citation type="journal article" date="2013" name="PLoS Genet.">
        <title>Comparative genome structure, secondary metabolite, and effector coding capacity across Cochliobolus pathogens.</title>
        <authorList>
            <person name="Condon B.J."/>
            <person name="Leng Y."/>
            <person name="Wu D."/>
            <person name="Bushley K.E."/>
            <person name="Ohm R.A."/>
            <person name="Otillar R."/>
            <person name="Martin J."/>
            <person name="Schackwitz W."/>
            <person name="Grimwood J."/>
            <person name="MohdZainudin N."/>
            <person name="Xue C."/>
            <person name="Wang R."/>
            <person name="Manning V.A."/>
            <person name="Dhillon B."/>
            <person name="Tu Z.J."/>
            <person name="Steffenson B.J."/>
            <person name="Salamov A."/>
            <person name="Sun H."/>
            <person name="Lowry S."/>
            <person name="LaButti K."/>
            <person name="Han J."/>
            <person name="Copeland A."/>
            <person name="Lindquist E."/>
            <person name="Barry K."/>
            <person name="Schmutz J."/>
            <person name="Baker S.E."/>
            <person name="Ciuffetti L.M."/>
            <person name="Grigoriev I.V."/>
            <person name="Zhong S."/>
            <person name="Turgeon B.G."/>
        </authorList>
    </citation>
    <scope>NUCLEOTIDE SEQUENCE [LARGE SCALE GENOMIC DNA]</scope>
    <source>
        <strain evidence="2">C5 / ATCC 48332 / race O</strain>
    </source>
</reference>
<evidence type="ECO:0000313" key="2">
    <source>
        <dbReference type="Proteomes" id="UP000016936"/>
    </source>
</evidence>
<dbReference type="Proteomes" id="UP000016936">
    <property type="component" value="Unassembled WGS sequence"/>
</dbReference>
<protein>
    <submittedName>
        <fullName evidence="1">Uncharacterized protein</fullName>
    </submittedName>
</protein>
<dbReference type="AlphaFoldDB" id="M2SMM9"/>
<keyword evidence="2" id="KW-1185">Reference proteome</keyword>
<dbReference type="EMBL" id="KB445584">
    <property type="protein sequence ID" value="EMD86595.1"/>
    <property type="molecule type" value="Genomic_DNA"/>
</dbReference>